<dbReference type="InterPro" id="IPR015424">
    <property type="entry name" value="PyrdxlP-dep_Trfase"/>
</dbReference>
<evidence type="ECO:0000313" key="2">
    <source>
        <dbReference type="EMBL" id="GAF92303.1"/>
    </source>
</evidence>
<comment type="similarity">
    <text evidence="1">Belongs to the class-III pyridoxal-phosphate-dependent aminotransferase family.</text>
</comment>
<dbReference type="Pfam" id="PF00202">
    <property type="entry name" value="Aminotran_3"/>
    <property type="match status" value="1"/>
</dbReference>
<reference evidence="2" key="1">
    <citation type="journal article" date="2014" name="Front. Microbiol.">
        <title>High frequency of phylogenetically diverse reductive dehalogenase-homologous genes in deep subseafloor sedimentary metagenomes.</title>
        <authorList>
            <person name="Kawai M."/>
            <person name="Futagami T."/>
            <person name="Toyoda A."/>
            <person name="Takaki Y."/>
            <person name="Nishi S."/>
            <person name="Hori S."/>
            <person name="Arai W."/>
            <person name="Tsubouchi T."/>
            <person name="Morono Y."/>
            <person name="Uchiyama I."/>
            <person name="Ito T."/>
            <person name="Fujiyama A."/>
            <person name="Inagaki F."/>
            <person name="Takami H."/>
        </authorList>
    </citation>
    <scope>NUCLEOTIDE SEQUENCE</scope>
    <source>
        <strain evidence="2">Expedition CK06-06</strain>
    </source>
</reference>
<name>X0TFF7_9ZZZZ</name>
<feature type="non-terminal residue" evidence="2">
    <location>
        <position position="1"/>
    </location>
</feature>
<proteinExistence type="inferred from homology"/>
<dbReference type="PANTHER" id="PTHR43094">
    <property type="entry name" value="AMINOTRANSFERASE"/>
    <property type="match status" value="1"/>
</dbReference>
<dbReference type="EMBL" id="BARS01015603">
    <property type="protein sequence ID" value="GAF92303.1"/>
    <property type="molecule type" value="Genomic_DNA"/>
</dbReference>
<organism evidence="2">
    <name type="scientific">marine sediment metagenome</name>
    <dbReference type="NCBI Taxonomy" id="412755"/>
    <lineage>
        <taxon>unclassified sequences</taxon>
        <taxon>metagenomes</taxon>
        <taxon>ecological metagenomes</taxon>
    </lineage>
</organism>
<dbReference type="SUPFAM" id="SSF53383">
    <property type="entry name" value="PLP-dependent transferases"/>
    <property type="match status" value="1"/>
</dbReference>
<dbReference type="GO" id="GO:0030170">
    <property type="term" value="F:pyridoxal phosphate binding"/>
    <property type="evidence" value="ECO:0007669"/>
    <property type="project" value="InterPro"/>
</dbReference>
<accession>X0TFF7</accession>
<dbReference type="PANTHER" id="PTHR43094:SF1">
    <property type="entry name" value="AMINOTRANSFERASE CLASS-III"/>
    <property type="match status" value="1"/>
</dbReference>
<dbReference type="AlphaFoldDB" id="X0TFF7"/>
<gene>
    <name evidence="2" type="ORF">S01H1_25789</name>
</gene>
<protein>
    <submittedName>
        <fullName evidence="2">Uncharacterized protein</fullName>
    </submittedName>
</protein>
<evidence type="ECO:0000256" key="1">
    <source>
        <dbReference type="ARBA" id="ARBA00008954"/>
    </source>
</evidence>
<dbReference type="InterPro" id="IPR005814">
    <property type="entry name" value="Aminotrans_3"/>
</dbReference>
<dbReference type="Gene3D" id="3.40.640.10">
    <property type="entry name" value="Type I PLP-dependent aspartate aminotransferase-like (Major domain)"/>
    <property type="match status" value="1"/>
</dbReference>
<comment type="caution">
    <text evidence="2">The sequence shown here is derived from an EMBL/GenBank/DDBJ whole genome shotgun (WGS) entry which is preliminary data.</text>
</comment>
<dbReference type="GO" id="GO:0008483">
    <property type="term" value="F:transaminase activity"/>
    <property type="evidence" value="ECO:0007669"/>
    <property type="project" value="InterPro"/>
</dbReference>
<sequence>VQPDIMTMTKGITSGYVPLGAVGVTDAVMEPIEVFNHLHTYGNHPVSCAAGLHR</sequence>
<dbReference type="InterPro" id="IPR015421">
    <property type="entry name" value="PyrdxlP-dep_Trfase_major"/>
</dbReference>